<keyword evidence="8" id="KW-1185">Reference proteome</keyword>
<feature type="compositionally biased region" description="Polar residues" evidence="4">
    <location>
        <begin position="579"/>
        <end position="588"/>
    </location>
</feature>
<dbReference type="GO" id="GO:1990745">
    <property type="term" value="C:EARP complex"/>
    <property type="evidence" value="ECO:0007669"/>
    <property type="project" value="InterPro"/>
</dbReference>
<dbReference type="GO" id="GO:0042147">
    <property type="term" value="P:retrograde transport, endosome to Golgi"/>
    <property type="evidence" value="ECO:0007669"/>
    <property type="project" value="InterPro"/>
</dbReference>
<feature type="domain" description="Syndetin C-terminal" evidence="5">
    <location>
        <begin position="729"/>
        <end position="975"/>
    </location>
</feature>
<name>A0AAW1TB85_9CHLO</name>
<feature type="compositionally biased region" description="Acidic residues" evidence="4">
    <location>
        <begin position="557"/>
        <end position="569"/>
    </location>
</feature>
<organism evidence="7 8">
    <name type="scientific">Apatococcus fuscideae</name>
    <dbReference type="NCBI Taxonomy" id="2026836"/>
    <lineage>
        <taxon>Eukaryota</taxon>
        <taxon>Viridiplantae</taxon>
        <taxon>Chlorophyta</taxon>
        <taxon>core chlorophytes</taxon>
        <taxon>Trebouxiophyceae</taxon>
        <taxon>Chlorellales</taxon>
        <taxon>Chlorellaceae</taxon>
        <taxon>Apatococcus</taxon>
    </lineage>
</organism>
<protein>
    <submittedName>
        <fullName evidence="7">Uncharacterized protein</fullName>
    </submittedName>
</protein>
<dbReference type="AlphaFoldDB" id="A0AAW1TB85"/>
<dbReference type="InterPro" id="IPR019514">
    <property type="entry name" value="Syndetin_C"/>
</dbReference>
<accession>A0AAW1TB85</accession>
<dbReference type="InterPro" id="IPR040047">
    <property type="entry name" value="VPS50"/>
</dbReference>
<dbReference type="GO" id="GO:0000149">
    <property type="term" value="F:SNARE binding"/>
    <property type="evidence" value="ECO:0007669"/>
    <property type="project" value="TreeGrafter"/>
</dbReference>
<keyword evidence="3" id="KW-0175">Coiled coil</keyword>
<dbReference type="Pfam" id="PF10475">
    <property type="entry name" value="Vps54_N"/>
    <property type="match status" value="1"/>
</dbReference>
<sequence>MLRSLRRRTSERIRSSATGEGLDSPRLIRLQQAAHALQERDVAPEVSQARAERREARLAALEPEFYDPDFDAVLNELQRLPARFDEAELEPVVEARAGVLEIVSEKLSQHVLKNYSAFVSGVNEVASIEQDLTEAYRLAKVSRGELAIALAEVDVNMKIAAQTKQKQGLMAILDLLLSLQQMSKLHDALKESLDNGEYAGAFWLCAQTCRALEPLHQLRAAQQLEMTVNRLYADCLGQLEAALATACSDFTPALYEKVLEGYIYLGGTARLGEEELIKLLPADLFRVCLARVLAVIFDILGSSKGPAPGPSASGSPKKKAGHSMDVGSRPRHKSSKSDGDLAFHALENGHALSRARSHDHLPDPPAEAAGEAPLAEQLAGLDERRQEEEMWGQALFHVSEGLTAGRRWLWDEASRKISVLLASPAAFAGEHFLQVMEWTQQMLAIGESFSSAESATLRDALARQSGKFFEAFHAGNMQAMRSMLERELWKRLPLVPGSLPDLSQAMESSGADASTTGSFEHWAERGNPWSASSGTTKQGGKAHENGDATPAGGHSDEESEDLYGDNIDEENQRVERAASQATASTSGNIGDMPPMTNASWKLINWLSEYAHLMRALRTESGRVFGGLCQLFELYLLHIFHTFSDVSLAELCNPNRQQQGGADAVPVRLRNALARILSRSLMTMRPFYLPLHPSTSQLGQPPGAQQGVGVSTARTGSGTEPTALINAGNMYGLQERLVAADSLMAVASQLQSAQAALGDRLVNRTDLSPHHTPDIFFQTVKAAGDVRDVILRAAARLNVPIRWLPDRIADSNFNLEEPPSKASPWVPILLSHLQTFVERLTTMPALSPADVHQLWTWSLQFAAEMLLEGMFKAGVRSRCTVMGRSAMSLDLQGVTKGLGNIFALTGIKAPANVADHMRLVDTYIKAFYLPWGEEIRHWAQTHPEYTREQIIALVTCIAEANQLKRKDRMAMVAQLEADFEDLRR</sequence>
<feature type="region of interest" description="Disordered" evidence="4">
    <location>
        <begin position="503"/>
        <end position="593"/>
    </location>
</feature>
<evidence type="ECO:0000256" key="1">
    <source>
        <dbReference type="ARBA" id="ARBA00022448"/>
    </source>
</evidence>
<feature type="domain" description="Vacuolar protein sorting-associated protein 54 N-terminal" evidence="6">
    <location>
        <begin position="60"/>
        <end position="271"/>
    </location>
</feature>
<feature type="compositionally biased region" description="Polar residues" evidence="4">
    <location>
        <begin position="505"/>
        <end position="518"/>
    </location>
</feature>
<dbReference type="Pfam" id="PF10474">
    <property type="entry name" value="Syndetin_C"/>
    <property type="match status" value="1"/>
</dbReference>
<feature type="region of interest" description="Disordered" evidence="4">
    <location>
        <begin position="1"/>
        <end position="20"/>
    </location>
</feature>
<evidence type="ECO:0000259" key="5">
    <source>
        <dbReference type="Pfam" id="PF10474"/>
    </source>
</evidence>
<reference evidence="7 8" key="1">
    <citation type="journal article" date="2024" name="Nat. Commun.">
        <title>Phylogenomics reveals the evolutionary origins of lichenization in chlorophyte algae.</title>
        <authorList>
            <person name="Puginier C."/>
            <person name="Libourel C."/>
            <person name="Otte J."/>
            <person name="Skaloud P."/>
            <person name="Haon M."/>
            <person name="Grisel S."/>
            <person name="Petersen M."/>
            <person name="Berrin J.G."/>
            <person name="Delaux P.M."/>
            <person name="Dal Grande F."/>
            <person name="Keller J."/>
        </authorList>
    </citation>
    <scope>NUCLEOTIDE SEQUENCE [LARGE SCALE GENOMIC DNA]</scope>
    <source>
        <strain evidence="7 8">SAG 2523</strain>
    </source>
</reference>
<evidence type="ECO:0000256" key="4">
    <source>
        <dbReference type="SAM" id="MobiDB-lite"/>
    </source>
</evidence>
<dbReference type="InterPro" id="IPR019515">
    <property type="entry name" value="VPS54_N"/>
</dbReference>
<keyword evidence="1" id="KW-0813">Transport</keyword>
<evidence type="ECO:0000313" key="8">
    <source>
        <dbReference type="Proteomes" id="UP001485043"/>
    </source>
</evidence>
<dbReference type="EMBL" id="JALJOV010000223">
    <property type="protein sequence ID" value="KAK9865726.1"/>
    <property type="molecule type" value="Genomic_DNA"/>
</dbReference>
<dbReference type="GO" id="GO:0015031">
    <property type="term" value="P:protein transport"/>
    <property type="evidence" value="ECO:0007669"/>
    <property type="project" value="UniProtKB-KW"/>
</dbReference>
<evidence type="ECO:0000256" key="2">
    <source>
        <dbReference type="ARBA" id="ARBA00022927"/>
    </source>
</evidence>
<evidence type="ECO:0000256" key="3">
    <source>
        <dbReference type="ARBA" id="ARBA00023054"/>
    </source>
</evidence>
<evidence type="ECO:0000259" key="6">
    <source>
        <dbReference type="Pfam" id="PF10475"/>
    </source>
</evidence>
<comment type="caution">
    <text evidence="7">The sequence shown here is derived from an EMBL/GenBank/DDBJ whole genome shotgun (WGS) entry which is preliminary data.</text>
</comment>
<keyword evidence="2" id="KW-0653">Protein transport</keyword>
<feature type="region of interest" description="Disordered" evidence="4">
    <location>
        <begin position="305"/>
        <end position="339"/>
    </location>
</feature>
<dbReference type="Proteomes" id="UP001485043">
    <property type="component" value="Unassembled WGS sequence"/>
</dbReference>
<feature type="compositionally biased region" description="Polar residues" evidence="4">
    <location>
        <begin position="529"/>
        <end position="538"/>
    </location>
</feature>
<feature type="compositionally biased region" description="Low complexity" evidence="4">
    <location>
        <begin position="305"/>
        <end position="315"/>
    </location>
</feature>
<dbReference type="PANTHER" id="PTHR13258:SF0">
    <property type="entry name" value="SYNDETIN"/>
    <property type="match status" value="1"/>
</dbReference>
<proteinExistence type="predicted"/>
<evidence type="ECO:0000313" key="7">
    <source>
        <dbReference type="EMBL" id="KAK9865726.1"/>
    </source>
</evidence>
<gene>
    <name evidence="7" type="ORF">WJX84_007881</name>
</gene>
<dbReference type="PANTHER" id="PTHR13258">
    <property type="entry name" value="SYNDETIN"/>
    <property type="match status" value="1"/>
</dbReference>
<dbReference type="GO" id="GO:0005829">
    <property type="term" value="C:cytosol"/>
    <property type="evidence" value="ECO:0007669"/>
    <property type="project" value="GOC"/>
</dbReference>
<dbReference type="GO" id="GO:0032456">
    <property type="term" value="P:endocytic recycling"/>
    <property type="evidence" value="ECO:0007669"/>
    <property type="project" value="InterPro"/>
</dbReference>